<feature type="transmembrane region" description="Helical" evidence="1">
    <location>
        <begin position="6"/>
        <end position="24"/>
    </location>
</feature>
<keyword evidence="1" id="KW-0472">Membrane</keyword>
<dbReference type="PANTHER" id="PTHR33507">
    <property type="entry name" value="INNER MEMBRANE PROTEIN YBBJ"/>
    <property type="match status" value="1"/>
</dbReference>
<dbReference type="InterPro" id="IPR012340">
    <property type="entry name" value="NA-bd_OB-fold"/>
</dbReference>
<evidence type="ECO:0000313" key="2">
    <source>
        <dbReference type="EMBL" id="MFC3025555.1"/>
    </source>
</evidence>
<protein>
    <submittedName>
        <fullName evidence="2">NfeD family protein</fullName>
    </submittedName>
</protein>
<name>A0ABV7CBT3_9VIBR</name>
<dbReference type="PANTHER" id="PTHR33507:SF3">
    <property type="entry name" value="INNER MEMBRANE PROTEIN YBBJ"/>
    <property type="match status" value="1"/>
</dbReference>
<evidence type="ECO:0000256" key="1">
    <source>
        <dbReference type="SAM" id="Phobius"/>
    </source>
</evidence>
<reference evidence="3" key="1">
    <citation type="journal article" date="2019" name="Int. J. Syst. Evol. Microbiol.">
        <title>The Global Catalogue of Microorganisms (GCM) 10K type strain sequencing project: providing services to taxonomists for standard genome sequencing and annotation.</title>
        <authorList>
            <consortium name="The Broad Institute Genomics Platform"/>
            <consortium name="The Broad Institute Genome Sequencing Center for Infectious Disease"/>
            <person name="Wu L."/>
            <person name="Ma J."/>
        </authorList>
    </citation>
    <scope>NUCLEOTIDE SEQUENCE [LARGE SCALE GENOMIC DNA]</scope>
    <source>
        <strain evidence="3">KCTC 62784</strain>
    </source>
</reference>
<gene>
    <name evidence="2" type="ORF">ACFODT_17280</name>
</gene>
<dbReference type="RefSeq" id="WP_123015674.1">
    <property type="nucleotide sequence ID" value="NZ_AP024911.1"/>
</dbReference>
<dbReference type="InterPro" id="IPR052165">
    <property type="entry name" value="Membrane_assoc_protease"/>
</dbReference>
<keyword evidence="1" id="KW-0812">Transmembrane</keyword>
<sequence length="152" mass="16979">MLLAYLPQILIAAGILALILEITVFGFSTLLLFFLGIGFFITGLSMQFGWQVVDVTHAVWSVTLLTIAAAVLLWKPLRQIQNRTETPAGPSDFAQVSFQLTGDTTPHSDDVFHQYSGIRWYVRSKEPLSKGQWVKVVKTDVSVLWVEPLDDV</sequence>
<feature type="transmembrane region" description="Helical" evidence="1">
    <location>
        <begin position="56"/>
        <end position="74"/>
    </location>
</feature>
<evidence type="ECO:0000313" key="3">
    <source>
        <dbReference type="Proteomes" id="UP001595384"/>
    </source>
</evidence>
<keyword evidence="1" id="KW-1133">Transmembrane helix</keyword>
<keyword evidence="3" id="KW-1185">Reference proteome</keyword>
<comment type="caution">
    <text evidence="2">The sequence shown here is derived from an EMBL/GenBank/DDBJ whole genome shotgun (WGS) entry which is preliminary data.</text>
</comment>
<proteinExistence type="predicted"/>
<dbReference type="Gene3D" id="2.40.50.140">
    <property type="entry name" value="Nucleic acid-binding proteins"/>
    <property type="match status" value="1"/>
</dbReference>
<dbReference type="Proteomes" id="UP001595384">
    <property type="component" value="Unassembled WGS sequence"/>
</dbReference>
<accession>A0ABV7CBT3</accession>
<dbReference type="EMBL" id="JBHRSE010000122">
    <property type="protein sequence ID" value="MFC3025555.1"/>
    <property type="molecule type" value="Genomic_DNA"/>
</dbReference>
<feature type="transmembrane region" description="Helical" evidence="1">
    <location>
        <begin position="31"/>
        <end position="50"/>
    </location>
</feature>
<organism evidence="2 3">
    <name type="scientific">Vibrio zhugei</name>
    <dbReference type="NCBI Taxonomy" id="2479546"/>
    <lineage>
        <taxon>Bacteria</taxon>
        <taxon>Pseudomonadati</taxon>
        <taxon>Pseudomonadota</taxon>
        <taxon>Gammaproteobacteria</taxon>
        <taxon>Vibrionales</taxon>
        <taxon>Vibrionaceae</taxon>
        <taxon>Vibrio</taxon>
    </lineage>
</organism>